<proteinExistence type="inferred from homology"/>
<organism evidence="9 10">
    <name type="scientific">Williamsia limnetica</name>
    <dbReference type="NCBI Taxonomy" id="882452"/>
    <lineage>
        <taxon>Bacteria</taxon>
        <taxon>Bacillati</taxon>
        <taxon>Actinomycetota</taxon>
        <taxon>Actinomycetes</taxon>
        <taxon>Mycobacteriales</taxon>
        <taxon>Nocardiaceae</taxon>
        <taxon>Williamsia</taxon>
    </lineage>
</organism>
<dbReference type="Pfam" id="PF19053">
    <property type="entry name" value="EccD"/>
    <property type="match status" value="1"/>
</dbReference>
<protein>
    <submittedName>
        <fullName evidence="9">Type VII secretion integral membrane protein EccD</fullName>
    </submittedName>
</protein>
<dbReference type="Proteomes" id="UP000247591">
    <property type="component" value="Unassembled WGS sequence"/>
</dbReference>
<evidence type="ECO:0000256" key="6">
    <source>
        <dbReference type="ARBA" id="ARBA00023136"/>
    </source>
</evidence>
<dbReference type="InterPro" id="IPR006707">
    <property type="entry name" value="T7SS_EccD"/>
</dbReference>
<name>A0A318RFZ6_WILLI</name>
<comment type="caution">
    <text evidence="9">The sequence shown here is derived from an EMBL/GenBank/DDBJ whole genome shotgun (WGS) entry which is preliminary data.</text>
</comment>
<dbReference type="InterPro" id="IPR044049">
    <property type="entry name" value="EccD_transm"/>
</dbReference>
<keyword evidence="6 7" id="KW-0472">Membrane</keyword>
<evidence type="ECO:0000313" key="10">
    <source>
        <dbReference type="Proteomes" id="UP000247591"/>
    </source>
</evidence>
<feature type="transmembrane region" description="Helical" evidence="7">
    <location>
        <begin position="241"/>
        <end position="261"/>
    </location>
</feature>
<dbReference type="Gene3D" id="3.10.20.90">
    <property type="entry name" value="Phosphatidylinositol 3-kinase Catalytic Subunit, Chain A, domain 1"/>
    <property type="match status" value="1"/>
</dbReference>
<comment type="similarity">
    <text evidence="2">Belongs to the EccD/Snm4 family.</text>
</comment>
<dbReference type="Pfam" id="PF08817">
    <property type="entry name" value="YukD"/>
    <property type="match status" value="1"/>
</dbReference>
<evidence type="ECO:0000313" key="9">
    <source>
        <dbReference type="EMBL" id="PYE14583.1"/>
    </source>
</evidence>
<evidence type="ECO:0000259" key="8">
    <source>
        <dbReference type="Pfam" id="PF19053"/>
    </source>
</evidence>
<keyword evidence="10" id="KW-1185">Reference proteome</keyword>
<comment type="subcellular location">
    <subcellularLocation>
        <location evidence="1">Cell membrane</location>
        <topology evidence="1">Multi-pass membrane protein</topology>
    </subcellularLocation>
</comment>
<evidence type="ECO:0000256" key="7">
    <source>
        <dbReference type="SAM" id="Phobius"/>
    </source>
</evidence>
<accession>A0A318RFZ6</accession>
<feature type="transmembrane region" description="Helical" evidence="7">
    <location>
        <begin position="296"/>
        <end position="319"/>
    </location>
</feature>
<evidence type="ECO:0000256" key="4">
    <source>
        <dbReference type="ARBA" id="ARBA00022692"/>
    </source>
</evidence>
<evidence type="ECO:0000256" key="2">
    <source>
        <dbReference type="ARBA" id="ARBA00006162"/>
    </source>
</evidence>
<dbReference type="EMBL" id="QJSP01000012">
    <property type="protein sequence ID" value="PYE14583.1"/>
    <property type="molecule type" value="Genomic_DNA"/>
</dbReference>
<feature type="transmembrane region" description="Helical" evidence="7">
    <location>
        <begin position="397"/>
        <end position="414"/>
    </location>
</feature>
<gene>
    <name evidence="9" type="ORF">DFR67_11244</name>
</gene>
<dbReference type="NCBIfam" id="TIGR03920">
    <property type="entry name" value="T7SS_EccD"/>
    <property type="match status" value="1"/>
</dbReference>
<sequence length="513" mass="52561">MSDAFAIVSTSGGDLLGGIMTAADLLAELDAAAAAEPALARVSVIGGTTQFDVGLPAAVPVAALIPDLVALISSRTPDVEDADTRPTPIRDHWTLSRVGREPIAPGRTLSEAGVRDGDLLILRSVPARETAVLFDDVIDAVARLGEAQFASWNATAARVMGYVVAVAASALCVLALLRERSEHESWWPPVIAALVTLAYVVAGAVIGRYYLDRTTAAISSLCAAPCALATGMMLPPGPFGAAHLTLGCAVTVVVAAMSYRIGAAGPLVNAAVITAALFGTGAAAVQMLWSPGTVRIGALLCAIAILAISYASRITILLARLPLPPVPTAGAAIDPADSAPRPAIEGIGAIGAMALPSAAALEQRTRTAGRYLTGLIIGTSSAAVAGIAMVAYPTPDFSWRATVFATIIAIVLCLRGRSHTDLAQASVLIAAGAVGWAVVCIEMAFGPGEHTVLAAVALGSTAVLALLCGVLAPQSDFSPVMRRLVEIFEYLLIAAIVPLLFWILDLYAAVRDL</sequence>
<keyword evidence="3" id="KW-1003">Cell membrane</keyword>
<feature type="transmembrane region" description="Helical" evidence="7">
    <location>
        <begin position="216"/>
        <end position="234"/>
    </location>
</feature>
<keyword evidence="5 7" id="KW-1133">Transmembrane helix</keyword>
<feature type="transmembrane region" description="Helical" evidence="7">
    <location>
        <begin position="267"/>
        <end position="289"/>
    </location>
</feature>
<dbReference type="PIRSF" id="PIRSF017804">
    <property type="entry name" value="Secretion_EccD1"/>
    <property type="match status" value="1"/>
</dbReference>
<feature type="transmembrane region" description="Helical" evidence="7">
    <location>
        <begin position="426"/>
        <end position="446"/>
    </location>
</feature>
<dbReference type="GO" id="GO:0005886">
    <property type="term" value="C:plasma membrane"/>
    <property type="evidence" value="ECO:0007669"/>
    <property type="project" value="UniProtKB-SubCell"/>
</dbReference>
<feature type="transmembrane region" description="Helical" evidence="7">
    <location>
        <begin position="452"/>
        <end position="472"/>
    </location>
</feature>
<dbReference type="AlphaFoldDB" id="A0A318RFZ6"/>
<keyword evidence="4 7" id="KW-0812">Transmembrane</keyword>
<feature type="transmembrane region" description="Helical" evidence="7">
    <location>
        <begin position="159"/>
        <end position="177"/>
    </location>
</feature>
<feature type="transmembrane region" description="Helical" evidence="7">
    <location>
        <begin position="371"/>
        <end position="391"/>
    </location>
</feature>
<feature type="domain" description="EccD-like transmembrane" evidence="8">
    <location>
        <begin position="157"/>
        <end position="513"/>
    </location>
</feature>
<evidence type="ECO:0000256" key="5">
    <source>
        <dbReference type="ARBA" id="ARBA00022989"/>
    </source>
</evidence>
<reference evidence="9 10" key="1">
    <citation type="submission" date="2018-06" db="EMBL/GenBank/DDBJ databases">
        <title>Genomic Encyclopedia of Type Strains, Phase IV (KMG-IV): sequencing the most valuable type-strain genomes for metagenomic binning, comparative biology and taxonomic classification.</title>
        <authorList>
            <person name="Goeker M."/>
        </authorList>
    </citation>
    <scope>NUCLEOTIDE SEQUENCE [LARGE SCALE GENOMIC DNA]</scope>
    <source>
        <strain evidence="9 10">DSM 45521</strain>
    </source>
</reference>
<evidence type="ECO:0000256" key="3">
    <source>
        <dbReference type="ARBA" id="ARBA00022475"/>
    </source>
</evidence>
<evidence type="ECO:0000256" key="1">
    <source>
        <dbReference type="ARBA" id="ARBA00004651"/>
    </source>
</evidence>
<dbReference type="InterPro" id="IPR024962">
    <property type="entry name" value="YukD-like"/>
</dbReference>
<feature type="transmembrane region" description="Helical" evidence="7">
    <location>
        <begin position="189"/>
        <end position="210"/>
    </location>
</feature>
<feature type="transmembrane region" description="Helical" evidence="7">
    <location>
        <begin position="484"/>
        <end position="504"/>
    </location>
</feature>